<organism evidence="1 2">
    <name type="scientific">Chelonia mydas</name>
    <name type="common">Green sea-turtle</name>
    <name type="synonym">Chelonia agassizi</name>
    <dbReference type="NCBI Taxonomy" id="8469"/>
    <lineage>
        <taxon>Eukaryota</taxon>
        <taxon>Metazoa</taxon>
        <taxon>Chordata</taxon>
        <taxon>Craniata</taxon>
        <taxon>Vertebrata</taxon>
        <taxon>Euteleostomi</taxon>
        <taxon>Archelosauria</taxon>
        <taxon>Testudinata</taxon>
        <taxon>Testudines</taxon>
        <taxon>Cryptodira</taxon>
        <taxon>Durocryptodira</taxon>
        <taxon>Americhelydia</taxon>
        <taxon>Chelonioidea</taxon>
        <taxon>Cheloniidae</taxon>
        <taxon>Chelonia</taxon>
    </lineage>
</organism>
<dbReference type="AlphaFoldDB" id="M7BNH0"/>
<gene>
    <name evidence="1" type="ORF">UY3_09279</name>
</gene>
<reference evidence="2" key="1">
    <citation type="journal article" date="2013" name="Nat. Genet.">
        <title>The draft genomes of soft-shell turtle and green sea turtle yield insights into the development and evolution of the turtle-specific body plan.</title>
        <authorList>
            <person name="Wang Z."/>
            <person name="Pascual-Anaya J."/>
            <person name="Zadissa A."/>
            <person name="Li W."/>
            <person name="Niimura Y."/>
            <person name="Huang Z."/>
            <person name="Li C."/>
            <person name="White S."/>
            <person name="Xiong Z."/>
            <person name="Fang D."/>
            <person name="Wang B."/>
            <person name="Ming Y."/>
            <person name="Chen Y."/>
            <person name="Zheng Y."/>
            <person name="Kuraku S."/>
            <person name="Pignatelli M."/>
            <person name="Herrero J."/>
            <person name="Beal K."/>
            <person name="Nozawa M."/>
            <person name="Li Q."/>
            <person name="Wang J."/>
            <person name="Zhang H."/>
            <person name="Yu L."/>
            <person name="Shigenobu S."/>
            <person name="Wang J."/>
            <person name="Liu J."/>
            <person name="Flicek P."/>
            <person name="Searle S."/>
            <person name="Wang J."/>
            <person name="Kuratani S."/>
            <person name="Yin Y."/>
            <person name="Aken B."/>
            <person name="Zhang G."/>
            <person name="Irie N."/>
        </authorList>
    </citation>
    <scope>NUCLEOTIDE SEQUENCE [LARGE SCALE GENOMIC DNA]</scope>
</reference>
<protein>
    <submittedName>
        <fullName evidence="1">Uncharacterized protein</fullName>
    </submittedName>
</protein>
<evidence type="ECO:0000313" key="2">
    <source>
        <dbReference type="Proteomes" id="UP000031443"/>
    </source>
</evidence>
<accession>M7BNH0</accession>
<sequence>MDWSQEPGSDGASPFLLELCSSEPGSFKNPRNPEVLEQASRVHNSRTALLYGLPQARNQGFQTPGPSGFLGYLTPTACPPSPSWSQPSLAFTPLNIPTPPQFQFLGKTLYIALVRLKI</sequence>
<dbReference type="EMBL" id="KB535465">
    <property type="protein sequence ID" value="EMP33568.1"/>
    <property type="molecule type" value="Genomic_DNA"/>
</dbReference>
<proteinExistence type="predicted"/>
<keyword evidence="2" id="KW-1185">Reference proteome</keyword>
<evidence type="ECO:0000313" key="1">
    <source>
        <dbReference type="EMBL" id="EMP33568.1"/>
    </source>
</evidence>
<dbReference type="Proteomes" id="UP000031443">
    <property type="component" value="Unassembled WGS sequence"/>
</dbReference>
<name>M7BNH0_CHEMY</name>